<accession>A0A915A139</accession>
<keyword evidence="2" id="KW-1185">Reference proteome</keyword>
<feature type="coiled-coil region" evidence="1">
    <location>
        <begin position="15"/>
        <end position="42"/>
    </location>
</feature>
<dbReference type="Proteomes" id="UP000887569">
    <property type="component" value="Unplaced"/>
</dbReference>
<dbReference type="WBParaSite" id="PgE116_g002_t03">
    <property type="protein sequence ID" value="PgE116_g002_t03"/>
    <property type="gene ID" value="PgE116_g002"/>
</dbReference>
<evidence type="ECO:0000256" key="1">
    <source>
        <dbReference type="SAM" id="Coils"/>
    </source>
</evidence>
<name>A0A915A139_PARUN</name>
<protein>
    <submittedName>
        <fullName evidence="3">RING-type domain-containing protein</fullName>
    </submittedName>
</protein>
<reference evidence="3" key="1">
    <citation type="submission" date="2022-11" db="UniProtKB">
        <authorList>
            <consortium name="WormBaseParasite"/>
        </authorList>
    </citation>
    <scope>IDENTIFICATION</scope>
</reference>
<dbReference type="AlphaFoldDB" id="A0A915A139"/>
<evidence type="ECO:0000313" key="2">
    <source>
        <dbReference type="Proteomes" id="UP000887569"/>
    </source>
</evidence>
<organism evidence="2 3">
    <name type="scientific">Parascaris univalens</name>
    <name type="common">Nematode worm</name>
    <dbReference type="NCBI Taxonomy" id="6257"/>
    <lineage>
        <taxon>Eukaryota</taxon>
        <taxon>Metazoa</taxon>
        <taxon>Ecdysozoa</taxon>
        <taxon>Nematoda</taxon>
        <taxon>Chromadorea</taxon>
        <taxon>Rhabditida</taxon>
        <taxon>Spirurina</taxon>
        <taxon>Ascaridomorpha</taxon>
        <taxon>Ascaridoidea</taxon>
        <taxon>Ascarididae</taxon>
        <taxon>Parascaris</taxon>
    </lineage>
</organism>
<sequence>MEIACSILREKQAQLSEEVRDFKAAAAERDNLKREIASLNESLQYQRTVLTDIANVCREGSNRLKLSLPYPFMSEGADDSRLNDTRSAEDVSGKHNEVYFILHRFFSLMNVFSRRSQS</sequence>
<evidence type="ECO:0000313" key="3">
    <source>
        <dbReference type="WBParaSite" id="PgE116_g002_t03"/>
    </source>
</evidence>
<keyword evidence="1" id="KW-0175">Coiled coil</keyword>
<proteinExistence type="predicted"/>